<reference evidence="1" key="1">
    <citation type="journal article" date="2020" name="mSystems">
        <title>Genome- and Community-Level Interaction Insights into Carbon Utilization and Element Cycling Functions of Hydrothermarchaeota in Hydrothermal Sediment.</title>
        <authorList>
            <person name="Zhou Z."/>
            <person name="Liu Y."/>
            <person name="Xu W."/>
            <person name="Pan J."/>
            <person name="Luo Z.H."/>
            <person name="Li M."/>
        </authorList>
    </citation>
    <scope>NUCLEOTIDE SEQUENCE [LARGE SCALE GENOMIC DNA]</scope>
    <source>
        <strain evidence="1">SpSt-418</strain>
    </source>
</reference>
<sequence length="78" mass="8577">MLTVSDLQYLEATRCSQVEGGFARAKAFSGAHASGTYFAEAFTFTDASAYSSINYYYPWHYCTRNKASSGSFSSSRAK</sequence>
<dbReference type="EMBL" id="DSRU01000047">
    <property type="protein sequence ID" value="HFM96844.1"/>
    <property type="molecule type" value="Genomic_DNA"/>
</dbReference>
<organism evidence="1">
    <name type="scientific">Oscillatoriales cyanobacterium SpSt-418</name>
    <dbReference type="NCBI Taxonomy" id="2282169"/>
    <lineage>
        <taxon>Bacteria</taxon>
        <taxon>Bacillati</taxon>
        <taxon>Cyanobacteriota</taxon>
        <taxon>Cyanophyceae</taxon>
        <taxon>Oscillatoriophycideae</taxon>
        <taxon>Oscillatoriales</taxon>
    </lineage>
</organism>
<name>A0A7C3KBG5_9CYAN</name>
<comment type="caution">
    <text evidence="1">The sequence shown here is derived from an EMBL/GenBank/DDBJ whole genome shotgun (WGS) entry which is preliminary data.</text>
</comment>
<protein>
    <submittedName>
        <fullName evidence="1">Uncharacterized protein</fullName>
    </submittedName>
</protein>
<gene>
    <name evidence="1" type="ORF">ENR64_03590</name>
</gene>
<proteinExistence type="predicted"/>
<evidence type="ECO:0000313" key="1">
    <source>
        <dbReference type="EMBL" id="HFM96844.1"/>
    </source>
</evidence>
<accession>A0A7C3KBG5</accession>
<dbReference type="AlphaFoldDB" id="A0A7C3KBG5"/>